<accession>A0A0R2U3A4</accession>
<reference evidence="6 7" key="1">
    <citation type="submission" date="2015-10" db="EMBL/GenBank/DDBJ databases">
        <title>Metagenome-Assembled Genomes uncover a global brackish microbiome.</title>
        <authorList>
            <person name="Hugerth L.W."/>
            <person name="Larsson J."/>
            <person name="Alneberg J."/>
            <person name="Lindh M.V."/>
            <person name="Legrand C."/>
            <person name="Pinhassi J."/>
            <person name="Andersson A.F."/>
        </authorList>
    </citation>
    <scope>NUCLEOTIDE SEQUENCE [LARGE SCALE GENOMIC DNA]</scope>
    <source>
        <strain evidence="6">BACL26 MAG-121220-bin70</strain>
    </source>
</reference>
<dbReference type="GO" id="GO:0009042">
    <property type="term" value="F:valine-pyruvate transaminase activity"/>
    <property type="evidence" value="ECO:0007669"/>
    <property type="project" value="UniProtKB-EC"/>
</dbReference>
<dbReference type="AlphaFoldDB" id="A0A0R2U3A4"/>
<evidence type="ECO:0000256" key="3">
    <source>
        <dbReference type="ARBA" id="ARBA00022679"/>
    </source>
</evidence>
<dbReference type="GO" id="GO:1901605">
    <property type="term" value="P:alpha-amino acid metabolic process"/>
    <property type="evidence" value="ECO:0007669"/>
    <property type="project" value="TreeGrafter"/>
</dbReference>
<dbReference type="Proteomes" id="UP000051213">
    <property type="component" value="Unassembled WGS sequence"/>
</dbReference>
<dbReference type="GO" id="GO:0030170">
    <property type="term" value="F:pyridoxal phosphate binding"/>
    <property type="evidence" value="ECO:0007669"/>
    <property type="project" value="InterPro"/>
</dbReference>
<name>A0A0R2U3A4_9GAMM</name>
<dbReference type="PANTHER" id="PTHR42790:SF4">
    <property type="entry name" value="VALINE--PYRUVATE AMINOTRANSFERASE"/>
    <property type="match status" value="1"/>
</dbReference>
<evidence type="ECO:0000256" key="2">
    <source>
        <dbReference type="ARBA" id="ARBA00022576"/>
    </source>
</evidence>
<feature type="domain" description="Aminotransferase class I/classII large" evidence="5">
    <location>
        <begin position="65"/>
        <end position="398"/>
    </location>
</feature>
<keyword evidence="4" id="KW-0663">Pyridoxal phosphate</keyword>
<gene>
    <name evidence="6" type="primary">avtA</name>
    <name evidence="6" type="ORF">ABS24_09155</name>
</gene>
<dbReference type="Gene3D" id="3.40.640.10">
    <property type="entry name" value="Type I PLP-dependent aspartate aminotransferase-like (Major domain)"/>
    <property type="match status" value="1"/>
</dbReference>
<evidence type="ECO:0000259" key="5">
    <source>
        <dbReference type="Pfam" id="PF00155"/>
    </source>
</evidence>
<dbReference type="EMBL" id="LICA01000396">
    <property type="protein sequence ID" value="KRO91947.1"/>
    <property type="molecule type" value="Genomic_DNA"/>
</dbReference>
<evidence type="ECO:0000256" key="1">
    <source>
        <dbReference type="ARBA" id="ARBA00001933"/>
    </source>
</evidence>
<keyword evidence="2 6" id="KW-0032">Aminotransferase</keyword>
<dbReference type="Pfam" id="PF00155">
    <property type="entry name" value="Aminotran_1_2"/>
    <property type="match status" value="1"/>
</dbReference>
<evidence type="ECO:0000313" key="7">
    <source>
        <dbReference type="Proteomes" id="UP000051213"/>
    </source>
</evidence>
<organism evidence="6 7">
    <name type="scientific">SAR92 bacterium BACL26 MAG-121220-bin70</name>
    <dbReference type="NCBI Taxonomy" id="1655626"/>
    <lineage>
        <taxon>Bacteria</taxon>
        <taxon>Pseudomonadati</taxon>
        <taxon>Pseudomonadota</taxon>
        <taxon>Gammaproteobacteria</taxon>
        <taxon>Cellvibrionales</taxon>
        <taxon>Porticoccaceae</taxon>
        <taxon>SAR92 clade</taxon>
    </lineage>
</organism>
<dbReference type="PANTHER" id="PTHR42790">
    <property type="entry name" value="AMINOTRANSFERASE"/>
    <property type="match status" value="1"/>
</dbReference>
<dbReference type="InterPro" id="IPR015421">
    <property type="entry name" value="PyrdxlP-dep_Trfase_major"/>
</dbReference>
<dbReference type="EC" id="2.6.1.66" evidence="6"/>
<dbReference type="InterPro" id="IPR050859">
    <property type="entry name" value="Class-I_PLP-dep_aminotransf"/>
</dbReference>
<protein>
    <submittedName>
        <fullName evidence="6">Valine--pyruvate aminotransferase</fullName>
        <ecNumber evidence="6">2.6.1.66</ecNumber>
    </submittedName>
</protein>
<dbReference type="NCBIfam" id="NF006964">
    <property type="entry name" value="PRK09440.1-2"/>
    <property type="match status" value="1"/>
</dbReference>
<evidence type="ECO:0000313" key="6">
    <source>
        <dbReference type="EMBL" id="KRO91947.1"/>
    </source>
</evidence>
<dbReference type="InterPro" id="IPR004839">
    <property type="entry name" value="Aminotransferase_I/II_large"/>
</dbReference>
<dbReference type="CDD" id="cd00609">
    <property type="entry name" value="AAT_like"/>
    <property type="match status" value="1"/>
</dbReference>
<keyword evidence="6" id="KW-0670">Pyruvate</keyword>
<proteinExistence type="predicted"/>
<evidence type="ECO:0000256" key="4">
    <source>
        <dbReference type="ARBA" id="ARBA00022898"/>
    </source>
</evidence>
<dbReference type="SUPFAM" id="SSF53383">
    <property type="entry name" value="PLP-dependent transferases"/>
    <property type="match status" value="1"/>
</dbReference>
<sequence>MKLSAFGEKFSGSTGIVELMDDLGTALNENPDMIFMGGGNPGRIPEAEAIFKKRLEAVLQDPQQLHSLMGIYQSPQGDKLFLNQIASLLRKEFGWDVSDRNIAISNGSQPAFFILYNMLAGSMPDGTHRSIHLPLAPEYIGYTDIGLSEQFFTATRPEIELLDERMFKYHVDFSKLQITQQTAAMCVSRPTNPTGNVLTDNEVEHLDEIAQAADIPLIIDGAYGLPFPGILFNEAKPHWNQNTVLVLSLSKLGLPGVRTGIVVAREEIIQAFSNANTVVSLACGNFGPTIARELFRTGEILSLSRNLIKPFYQERATQAVKWFRESFGDVPYRIHKPEGAIFLWLWFDGLPISSQELYERLKRRGVLVVPGHNFFPGMDTGWRHQQECIRVSYAQDGDTVRKGIALIAEEVARAYKQ</sequence>
<comment type="cofactor">
    <cofactor evidence="1">
        <name>pyridoxal 5'-phosphate</name>
        <dbReference type="ChEBI" id="CHEBI:597326"/>
    </cofactor>
</comment>
<dbReference type="NCBIfam" id="NF006967">
    <property type="entry name" value="PRK09440.1-5"/>
    <property type="match status" value="1"/>
</dbReference>
<dbReference type="GO" id="GO:0005829">
    <property type="term" value="C:cytosol"/>
    <property type="evidence" value="ECO:0007669"/>
    <property type="project" value="TreeGrafter"/>
</dbReference>
<keyword evidence="3 6" id="KW-0808">Transferase</keyword>
<comment type="caution">
    <text evidence="6">The sequence shown here is derived from an EMBL/GenBank/DDBJ whole genome shotgun (WGS) entry which is preliminary data.</text>
</comment>
<dbReference type="InterPro" id="IPR015424">
    <property type="entry name" value="PyrdxlP-dep_Trfase"/>
</dbReference>